<proteinExistence type="predicted"/>
<dbReference type="RefSeq" id="WP_184739630.1">
    <property type="nucleotide sequence ID" value="NZ_BMRW01000017.1"/>
</dbReference>
<dbReference type="PROSITE" id="PS51257">
    <property type="entry name" value="PROKAR_LIPOPROTEIN"/>
    <property type="match status" value="1"/>
</dbReference>
<keyword evidence="3" id="KW-1185">Reference proteome</keyword>
<evidence type="ECO:0000313" key="2">
    <source>
        <dbReference type="EMBL" id="MBB4890438.1"/>
    </source>
</evidence>
<organism evidence="2 3">
    <name type="scientific">Streptomyces netropsis</name>
    <name type="common">Streptoverticillium netropsis</name>
    <dbReference type="NCBI Taxonomy" id="55404"/>
    <lineage>
        <taxon>Bacteria</taxon>
        <taxon>Bacillati</taxon>
        <taxon>Actinomycetota</taxon>
        <taxon>Actinomycetes</taxon>
        <taxon>Kitasatosporales</taxon>
        <taxon>Streptomycetaceae</taxon>
        <taxon>Streptomyces</taxon>
    </lineage>
</organism>
<protein>
    <submittedName>
        <fullName evidence="2">Uncharacterized protein</fullName>
    </submittedName>
</protein>
<gene>
    <name evidence="2" type="ORF">FHS38_006523</name>
</gene>
<accession>A0A7W7LHP0</accession>
<comment type="caution">
    <text evidence="2">The sequence shown here is derived from an EMBL/GenBank/DDBJ whole genome shotgun (WGS) entry which is preliminary data.</text>
</comment>
<feature type="region of interest" description="Disordered" evidence="1">
    <location>
        <begin position="30"/>
        <end position="62"/>
    </location>
</feature>
<reference evidence="2 3" key="1">
    <citation type="submission" date="2020-08" db="EMBL/GenBank/DDBJ databases">
        <title>Genomic Encyclopedia of Type Strains, Phase III (KMG-III): the genomes of soil and plant-associated and newly described type strains.</title>
        <authorList>
            <person name="Whitman W."/>
        </authorList>
    </citation>
    <scope>NUCLEOTIDE SEQUENCE [LARGE SCALE GENOMIC DNA]</scope>
    <source>
        <strain evidence="2 3">CECT 3265</strain>
    </source>
</reference>
<sequence>MPPQRPRPALPSIFSPCGWSSCAPRPAPSAAFSAPGAGITSPEDDGETAGLQGEGVEYGISLPGSEDEPRWWRMRFHARGRDDSLDNPVAGQIVESAEQYLILVWPAAKAPEICHKVTDRAGELFRTDS</sequence>
<evidence type="ECO:0000313" key="3">
    <source>
        <dbReference type="Proteomes" id="UP000556436"/>
    </source>
</evidence>
<dbReference type="Proteomes" id="UP000556436">
    <property type="component" value="Unassembled WGS sequence"/>
</dbReference>
<dbReference type="AlphaFoldDB" id="A0A7W7LHP0"/>
<name>A0A7W7LHP0_STRNE</name>
<dbReference type="EMBL" id="JACHJG010000019">
    <property type="protein sequence ID" value="MBB4890438.1"/>
    <property type="molecule type" value="Genomic_DNA"/>
</dbReference>
<evidence type="ECO:0000256" key="1">
    <source>
        <dbReference type="SAM" id="MobiDB-lite"/>
    </source>
</evidence>